<evidence type="ECO:0000259" key="7">
    <source>
        <dbReference type="Pfam" id="PF04130"/>
    </source>
</evidence>
<evidence type="ECO:0000313" key="10">
    <source>
        <dbReference type="Proteomes" id="UP000001996"/>
    </source>
</evidence>
<evidence type="ECO:0000313" key="9">
    <source>
        <dbReference type="EMBL" id="EDK41942.1"/>
    </source>
</evidence>
<dbReference type="AlphaFoldDB" id="A5DRY4"/>
<reference evidence="9 10" key="1">
    <citation type="journal article" date="2009" name="Nature">
        <title>Evolution of pathogenicity and sexual reproduction in eight Candida genomes.</title>
        <authorList>
            <person name="Butler G."/>
            <person name="Rasmussen M.D."/>
            <person name="Lin M.F."/>
            <person name="Santos M.A."/>
            <person name="Sakthikumar S."/>
            <person name="Munro C.A."/>
            <person name="Rheinbay E."/>
            <person name="Grabherr M."/>
            <person name="Forche A."/>
            <person name="Reedy J.L."/>
            <person name="Agrafioti I."/>
            <person name="Arnaud M.B."/>
            <person name="Bates S."/>
            <person name="Brown A.J."/>
            <person name="Brunke S."/>
            <person name="Costanzo M.C."/>
            <person name="Fitzpatrick D.A."/>
            <person name="de Groot P.W."/>
            <person name="Harris D."/>
            <person name="Hoyer L.L."/>
            <person name="Hube B."/>
            <person name="Klis F.M."/>
            <person name="Kodira C."/>
            <person name="Lennard N."/>
            <person name="Logue M.E."/>
            <person name="Martin R."/>
            <person name="Neiman A.M."/>
            <person name="Nikolaou E."/>
            <person name="Quail M.A."/>
            <person name="Quinn J."/>
            <person name="Santos M.C."/>
            <person name="Schmitzberger F.F."/>
            <person name="Sherlock G."/>
            <person name="Shah P."/>
            <person name="Silverstein K.A."/>
            <person name="Skrzypek M.S."/>
            <person name="Soll D."/>
            <person name="Staggs R."/>
            <person name="Stansfield I."/>
            <person name="Stumpf M.P."/>
            <person name="Sudbery P.E."/>
            <person name="Srikantha T."/>
            <person name="Zeng Q."/>
            <person name="Berman J."/>
            <person name="Berriman M."/>
            <person name="Heitman J."/>
            <person name="Gow N.A."/>
            <person name="Lorenz M.C."/>
            <person name="Birren B.W."/>
            <person name="Kellis M."/>
            <person name="Cuomo C.A."/>
        </authorList>
    </citation>
    <scope>NUCLEOTIDE SEQUENCE [LARGE SCALE GENOMIC DNA]</scope>
    <source>
        <strain evidence="10">ATCC 11503 / BCRC 21390 / CBS 2605 / JCM 1781 / NBRC 1676 / NRRL YB-4239</strain>
    </source>
</reference>
<dbReference type="VEuPathDB" id="FungiDB:LELG_00120"/>
<dbReference type="OrthoDB" id="5860513at2759"/>
<protein>
    <recommendedName>
        <fullName evidence="5">Spindle pole body component</fullName>
    </recommendedName>
</protein>
<dbReference type="PANTHER" id="PTHR19302">
    <property type="entry name" value="GAMMA TUBULIN COMPLEX PROTEIN"/>
    <property type="match status" value="1"/>
</dbReference>
<dbReference type="eggNOG" id="KOG2000">
    <property type="taxonomic scope" value="Eukaryota"/>
</dbReference>
<evidence type="ECO:0000256" key="1">
    <source>
        <dbReference type="ARBA" id="ARBA00010337"/>
    </source>
</evidence>
<dbReference type="STRING" id="379508.A5DRY4"/>
<comment type="subcellular location">
    <subcellularLocation>
        <location evidence="5">Cytoplasm</location>
        <location evidence="5">Cytoskeleton</location>
        <location evidence="5">Microtubule organizing center</location>
    </subcellularLocation>
</comment>
<dbReference type="GO" id="GO:0051321">
    <property type="term" value="P:meiotic cell cycle"/>
    <property type="evidence" value="ECO:0007669"/>
    <property type="project" value="TreeGrafter"/>
</dbReference>
<dbReference type="EMBL" id="CH981524">
    <property type="protein sequence ID" value="EDK41942.1"/>
    <property type="molecule type" value="Genomic_DNA"/>
</dbReference>
<evidence type="ECO:0000256" key="5">
    <source>
        <dbReference type="RuleBase" id="RU363050"/>
    </source>
</evidence>
<dbReference type="FunCoup" id="A5DRY4">
    <property type="interactions" value="172"/>
</dbReference>
<dbReference type="GO" id="GO:0000930">
    <property type="term" value="C:gamma-tubulin complex"/>
    <property type="evidence" value="ECO:0007669"/>
    <property type="project" value="UniProtKB-ARBA"/>
</dbReference>
<dbReference type="GO" id="GO:0051011">
    <property type="term" value="F:microtubule minus-end binding"/>
    <property type="evidence" value="ECO:0007669"/>
    <property type="project" value="TreeGrafter"/>
</dbReference>
<dbReference type="PANTHER" id="PTHR19302:SF33">
    <property type="entry name" value="GAMMA-TUBULIN COMPLEX COMPONENT 5"/>
    <property type="match status" value="1"/>
</dbReference>
<feature type="region of interest" description="Disordered" evidence="6">
    <location>
        <begin position="127"/>
        <end position="147"/>
    </location>
</feature>
<dbReference type="GO" id="GO:0000922">
    <property type="term" value="C:spindle pole"/>
    <property type="evidence" value="ECO:0007669"/>
    <property type="project" value="InterPro"/>
</dbReference>
<dbReference type="InterPro" id="IPR041470">
    <property type="entry name" value="GCP_N"/>
</dbReference>
<dbReference type="Pfam" id="PF17681">
    <property type="entry name" value="GCP_N_terminal"/>
    <property type="match status" value="1"/>
</dbReference>
<organism evidence="9 10">
    <name type="scientific">Lodderomyces elongisporus (strain ATCC 11503 / CBS 2605 / JCM 1781 / NBRC 1676 / NRRL YB-4239)</name>
    <name type="common">Yeast</name>
    <name type="synonym">Saccharomyces elongisporus</name>
    <dbReference type="NCBI Taxonomy" id="379508"/>
    <lineage>
        <taxon>Eukaryota</taxon>
        <taxon>Fungi</taxon>
        <taxon>Dikarya</taxon>
        <taxon>Ascomycota</taxon>
        <taxon>Saccharomycotina</taxon>
        <taxon>Pichiomycetes</taxon>
        <taxon>Debaryomycetaceae</taxon>
        <taxon>Candida/Lodderomyces clade</taxon>
        <taxon>Lodderomyces</taxon>
    </lineage>
</organism>
<evidence type="ECO:0000256" key="3">
    <source>
        <dbReference type="ARBA" id="ARBA00022701"/>
    </source>
</evidence>
<accession>A5DRY4</accession>
<dbReference type="GO" id="GO:0031122">
    <property type="term" value="P:cytoplasmic microtubule organization"/>
    <property type="evidence" value="ECO:0007669"/>
    <property type="project" value="TreeGrafter"/>
</dbReference>
<keyword evidence="3 5" id="KW-0493">Microtubule</keyword>
<keyword evidence="10" id="KW-1185">Reference proteome</keyword>
<dbReference type="GO" id="GO:0043015">
    <property type="term" value="F:gamma-tubulin binding"/>
    <property type="evidence" value="ECO:0007669"/>
    <property type="project" value="InterPro"/>
</dbReference>
<dbReference type="InterPro" id="IPR042241">
    <property type="entry name" value="GCP_C_sf"/>
</dbReference>
<dbReference type="KEGG" id="lel:PVL30_000115"/>
<evidence type="ECO:0000256" key="2">
    <source>
        <dbReference type="ARBA" id="ARBA00022490"/>
    </source>
</evidence>
<evidence type="ECO:0000259" key="8">
    <source>
        <dbReference type="Pfam" id="PF17681"/>
    </source>
</evidence>
<dbReference type="Gene3D" id="1.20.120.1900">
    <property type="entry name" value="Gamma-tubulin complex, C-terminal domain"/>
    <property type="match status" value="1"/>
</dbReference>
<sequence>MSSLDKTQIVKVYTYRLAKSLVPLELGDDFTQKIANDLYTALSLQQQQQQQQQQEQEQEQGKQTSDKLDIYSIINNNKYKTFFLNADCKKEWIKFQDVVSSLGNFNSLDQVANYLMFLDTLQNETKELPQKDDTSFGPRQSALPDSQDKLENKTMAQIINPLFVDSVPESDILTLLPYTLRGMNSKLFGFSANFKKIHIPDNIETNHRALLRPLFEYALLHKRLTLVVESNRGTFRLAIHSSFIALLEKINQEYIKDLNAIFQTKPSTILTVYLKIYNWIYVLRFLFRTSLKLKVLNGLDFIKYIHNFTKYGDDNIRNIAKRAFEAVVTPYYKILEFWIIKGELTDDNNEFFISFDATKNHFNDIIVFHNDKVPEFIYAGDKIFQIGKTLIFLNKYCRELEWVNQYISKYSSRLFSDHDGGLVSMTINQRTSLIDDAYEEVLSYFNKLMHQKYGLIKHLDNFKRFYLLGENDFIEAVMVKGVTIFDKPAVDITPSQLDRVLNEAIQTSAVKNQRFAERLDMKIFTSEEGNFGWEAFLISYKIDDLPFSYLFEDQITQYFKMFHLLRRIRHLELLLDANFVRFAELNIANKRSLQRLLSSQTRRIIKLNYMRKVLIDYLCTISSYLSYDVIEASFTNIIVADFFAKINDDTELLLDRLFMKLEKKHRVKYNVNTLTIDDLINSHAKYLKNIVYTDILNEQVVGKKSQVSYIDQIQNSFQIIFEFVNAEQEYYELLQSYLYFASQEPRDEQYKVGVETDLERINRRIEKLWHKVRFDIFETEFVQQRNMLKDDLKVDNNLLELGSCL</sequence>
<evidence type="ECO:0000256" key="6">
    <source>
        <dbReference type="SAM" id="MobiDB-lite"/>
    </source>
</evidence>
<dbReference type="GeneID" id="5234990"/>
<dbReference type="Proteomes" id="UP000001996">
    <property type="component" value="Unassembled WGS sequence"/>
</dbReference>
<evidence type="ECO:0000256" key="4">
    <source>
        <dbReference type="ARBA" id="ARBA00023212"/>
    </source>
</evidence>
<name>A5DRY4_LODEL</name>
<feature type="domain" description="Gamma tubulin complex component protein N-terminal" evidence="8">
    <location>
        <begin position="176"/>
        <end position="452"/>
    </location>
</feature>
<proteinExistence type="inferred from homology"/>
<dbReference type="GO" id="GO:0000278">
    <property type="term" value="P:mitotic cell cycle"/>
    <property type="evidence" value="ECO:0007669"/>
    <property type="project" value="TreeGrafter"/>
</dbReference>
<dbReference type="Pfam" id="PF04130">
    <property type="entry name" value="GCP_C_terminal"/>
    <property type="match status" value="1"/>
</dbReference>
<dbReference type="InParanoid" id="A5DRY4"/>
<dbReference type="InterPro" id="IPR007259">
    <property type="entry name" value="GCP"/>
</dbReference>
<dbReference type="HOGENOM" id="CLU_333507_0_0_1"/>
<dbReference type="GO" id="GO:0051225">
    <property type="term" value="P:spindle assembly"/>
    <property type="evidence" value="ECO:0007669"/>
    <property type="project" value="TreeGrafter"/>
</dbReference>
<keyword evidence="2 5" id="KW-0963">Cytoplasm</keyword>
<dbReference type="GO" id="GO:0005816">
    <property type="term" value="C:spindle pole body"/>
    <property type="evidence" value="ECO:0007669"/>
    <property type="project" value="UniProtKB-ARBA"/>
</dbReference>
<comment type="similarity">
    <text evidence="1 5">Belongs to the TUBGCP family.</text>
</comment>
<feature type="domain" description="Gamma tubulin complex component C-terminal" evidence="7">
    <location>
        <begin position="455"/>
        <end position="765"/>
    </location>
</feature>
<dbReference type="OMA" id="LWRIKKN"/>
<keyword evidence="4 5" id="KW-0206">Cytoskeleton</keyword>
<dbReference type="GO" id="GO:0007020">
    <property type="term" value="P:microtubule nucleation"/>
    <property type="evidence" value="ECO:0007669"/>
    <property type="project" value="InterPro"/>
</dbReference>
<gene>
    <name evidence="9" type="ORF">LELG_00120</name>
</gene>
<dbReference type="GO" id="GO:0005874">
    <property type="term" value="C:microtubule"/>
    <property type="evidence" value="ECO:0007669"/>
    <property type="project" value="UniProtKB-KW"/>
</dbReference>
<dbReference type="InterPro" id="IPR040457">
    <property type="entry name" value="GCP_C"/>
</dbReference>